<proteinExistence type="predicted"/>
<evidence type="ECO:0000313" key="3">
    <source>
        <dbReference type="EMBL" id="VVA00312.1"/>
    </source>
</evidence>
<accession>A0A565A6T1</accession>
<dbReference type="VEuPathDB" id="PlasmoDB:PVW1_140089400"/>
<keyword evidence="2" id="KW-0472">Membrane</keyword>
<evidence type="ECO:0000256" key="1">
    <source>
        <dbReference type="SAM" id="MobiDB-lite"/>
    </source>
</evidence>
<protein>
    <submittedName>
        <fullName evidence="3">VIR protein</fullName>
    </submittedName>
</protein>
<dbReference type="Pfam" id="PF05795">
    <property type="entry name" value="Plasmodium_Vir"/>
    <property type="match status" value="1"/>
</dbReference>
<dbReference type="InterPro" id="IPR008780">
    <property type="entry name" value="Plasmodium_Vir"/>
</dbReference>
<feature type="transmembrane region" description="Helical" evidence="2">
    <location>
        <begin position="317"/>
        <end position="338"/>
    </location>
</feature>
<sequence>METLGLFNKLDSEIIKIPEIIFATSLNVDTSDYEDINQYIRVCHNCRNPFIETKAFIRKLAKNYDNYKKHSKNDSFIKYCKYLIYWLYTERMLDFSAKPHLLRDWNNCIPCVWKNLEENNNTRKGKCDFDNDKISHSFIEVMKLLHEMCLIRGNVEVIKTIISDREKCIQFNEKIKTDLKNMLLYISTISGEPELKKSYFDIYNGCALKDVKTLFKEIECKPEVKETCPEPKTCDTAPPSTKQNCKKDSCSNLQELCNEYYPSKECECEEKVIQPDCQNPTPGILERLCPKVCTETLNYVLPANEGQQGNPNKNPLLQVPVTVLSSVVGTIFFFLFLYKFTPFRSWFLNRIGSKKTLNHKMRQEMEREFLGAPFQPPYGNDQSSRPHVGYSQN</sequence>
<name>A0A565A6T1_PLAVI</name>
<feature type="region of interest" description="Disordered" evidence="1">
    <location>
        <begin position="371"/>
        <end position="393"/>
    </location>
</feature>
<gene>
    <name evidence="3" type="ORF">PVP01_0010250</name>
</gene>
<dbReference type="Proteomes" id="UP000220605">
    <property type="component" value="Unassembled WGS sequence"/>
</dbReference>
<keyword evidence="2" id="KW-0812">Transmembrane</keyword>
<dbReference type="VEuPathDB" id="PlasmoDB:PVPAM_010013700"/>
<evidence type="ECO:0000256" key="2">
    <source>
        <dbReference type="SAM" id="Phobius"/>
    </source>
</evidence>
<dbReference type="OrthoDB" id="389093at2759"/>
<reference evidence="3" key="1">
    <citation type="submission" date="2016-07" db="EMBL/GenBank/DDBJ databases">
        <authorList>
            <consortium name="Pathogen Informatics"/>
        </authorList>
    </citation>
    <scope>NUCLEOTIDE SEQUENCE</scope>
</reference>
<dbReference type="EMBL" id="FLZR02000087">
    <property type="protein sequence ID" value="VVA00312.1"/>
    <property type="molecule type" value="Genomic_DNA"/>
</dbReference>
<dbReference type="AlphaFoldDB" id="A0A565A6T1"/>
<dbReference type="VEuPathDB" id="PlasmoDB:PVP01_0010250"/>
<dbReference type="VEuPathDB" id="PlasmoDB:PVX_106730"/>
<feature type="compositionally biased region" description="Polar residues" evidence="1">
    <location>
        <begin position="380"/>
        <end position="393"/>
    </location>
</feature>
<keyword evidence="2" id="KW-1133">Transmembrane helix</keyword>
<organism evidence="3">
    <name type="scientific">Plasmodium vivax</name>
    <name type="common">malaria parasite P. vivax</name>
    <dbReference type="NCBI Taxonomy" id="5855"/>
    <lineage>
        <taxon>Eukaryota</taxon>
        <taxon>Sar</taxon>
        <taxon>Alveolata</taxon>
        <taxon>Apicomplexa</taxon>
        <taxon>Aconoidasida</taxon>
        <taxon>Haemosporida</taxon>
        <taxon>Plasmodiidae</taxon>
        <taxon>Plasmodium</taxon>
        <taxon>Plasmodium (Plasmodium)</taxon>
    </lineage>
</organism>